<keyword evidence="1" id="KW-1185">Reference proteome</keyword>
<evidence type="ECO:0000313" key="1">
    <source>
        <dbReference type="Proteomes" id="UP000050640"/>
    </source>
</evidence>
<dbReference type="AlphaFoldDB" id="A0A0R3S098"/>
<evidence type="ECO:0000313" key="2">
    <source>
        <dbReference type="WBParaSite" id="EEL_0000804101-mRNA-1"/>
    </source>
</evidence>
<sequence>MLFREVSINQALRDGRGTASRCCCYLSPSGRYSVYIIRGEVPESEPGETHFYNYYFIVSDFILETTADYFSTCGPFKRFHRFYYLNDDVGVLVDFSRNNGNITQNVIEFSHAERKVTCEYARIWNFNVDDMLYDADSTRMICSTALMKDRHITYLPLLGEKDDVPLIFVRVVPANPFHSCDSDIIPMLEINEKDAYRNGIPMDNGDTIEESDLCTDTRCYPLINDTSLHFIVRLRTVCHSFDSKAYHSKE</sequence>
<accession>A0A0R3S098</accession>
<dbReference type="Proteomes" id="UP000050640">
    <property type="component" value="Unplaced"/>
</dbReference>
<organism evidence="1 2">
    <name type="scientific">Elaeophora elaphi</name>
    <dbReference type="NCBI Taxonomy" id="1147741"/>
    <lineage>
        <taxon>Eukaryota</taxon>
        <taxon>Metazoa</taxon>
        <taxon>Ecdysozoa</taxon>
        <taxon>Nematoda</taxon>
        <taxon>Chromadorea</taxon>
        <taxon>Rhabditida</taxon>
        <taxon>Spirurina</taxon>
        <taxon>Spiruromorpha</taxon>
        <taxon>Filarioidea</taxon>
        <taxon>Onchocercidae</taxon>
        <taxon>Elaeophora</taxon>
    </lineage>
</organism>
<protein>
    <submittedName>
        <fullName evidence="2">DCAF15_WD40 domain-containing protein</fullName>
    </submittedName>
</protein>
<dbReference type="WBParaSite" id="EEL_0000804101-mRNA-1">
    <property type="protein sequence ID" value="EEL_0000804101-mRNA-1"/>
    <property type="gene ID" value="EEL_0000804101"/>
</dbReference>
<name>A0A0R3S098_9BILA</name>
<reference evidence="2" key="1">
    <citation type="submission" date="2017-02" db="UniProtKB">
        <authorList>
            <consortium name="WormBaseParasite"/>
        </authorList>
    </citation>
    <scope>IDENTIFICATION</scope>
</reference>
<proteinExistence type="predicted"/>